<proteinExistence type="predicted"/>
<evidence type="ECO:0000313" key="1">
    <source>
        <dbReference type="EMBL" id="CAG8793716.1"/>
    </source>
</evidence>
<comment type="caution">
    <text evidence="1">The sequence shown here is derived from an EMBL/GenBank/DDBJ whole genome shotgun (WGS) entry which is preliminary data.</text>
</comment>
<dbReference type="Proteomes" id="UP000789405">
    <property type="component" value="Unassembled WGS sequence"/>
</dbReference>
<keyword evidence="2" id="KW-1185">Reference proteome</keyword>
<feature type="non-terminal residue" evidence="1">
    <location>
        <position position="103"/>
    </location>
</feature>
<dbReference type="EMBL" id="CAJVPY010029074">
    <property type="protein sequence ID" value="CAG8793716.1"/>
    <property type="molecule type" value="Genomic_DNA"/>
</dbReference>
<sequence>MPNWSASNSEIQHFLYILPNQHSSYSLDLLWQIFNFIKIDRKTKTVCIFCKSENSIFETAVVIDTYIRKCKKIPLNIQSYLINIQEFQNQQPKNLELLQSLSN</sequence>
<dbReference type="AlphaFoldDB" id="A0A9N9JVJ5"/>
<reference evidence="1" key="1">
    <citation type="submission" date="2021-06" db="EMBL/GenBank/DDBJ databases">
        <authorList>
            <person name="Kallberg Y."/>
            <person name="Tangrot J."/>
            <person name="Rosling A."/>
        </authorList>
    </citation>
    <scope>NUCLEOTIDE SEQUENCE</scope>
    <source>
        <strain evidence="1">MA453B</strain>
    </source>
</reference>
<gene>
    <name evidence="1" type="ORF">DERYTH_LOCUS21937</name>
</gene>
<name>A0A9N9JVJ5_9GLOM</name>
<protein>
    <submittedName>
        <fullName evidence="1">28764_t:CDS:1</fullName>
    </submittedName>
</protein>
<evidence type="ECO:0000313" key="2">
    <source>
        <dbReference type="Proteomes" id="UP000789405"/>
    </source>
</evidence>
<organism evidence="1 2">
    <name type="scientific">Dentiscutata erythropus</name>
    <dbReference type="NCBI Taxonomy" id="1348616"/>
    <lineage>
        <taxon>Eukaryota</taxon>
        <taxon>Fungi</taxon>
        <taxon>Fungi incertae sedis</taxon>
        <taxon>Mucoromycota</taxon>
        <taxon>Glomeromycotina</taxon>
        <taxon>Glomeromycetes</taxon>
        <taxon>Diversisporales</taxon>
        <taxon>Gigasporaceae</taxon>
        <taxon>Dentiscutata</taxon>
    </lineage>
</organism>
<accession>A0A9N9JVJ5</accession>
<dbReference type="OrthoDB" id="10394245at2759"/>